<keyword evidence="2" id="KW-0472">Membrane</keyword>
<feature type="domain" description="HTH araC/xylS-type" evidence="3">
    <location>
        <begin position="484"/>
        <end position="592"/>
    </location>
</feature>
<keyword evidence="2" id="KW-0812">Transmembrane</keyword>
<evidence type="ECO:0000313" key="5">
    <source>
        <dbReference type="Proteomes" id="UP000325141"/>
    </source>
</evidence>
<dbReference type="Gene3D" id="1.25.40.10">
    <property type="entry name" value="Tetratricopeptide repeat domain"/>
    <property type="match status" value="1"/>
</dbReference>
<dbReference type="AlphaFoldDB" id="A0A5M6CR06"/>
<dbReference type="RefSeq" id="WP_150011718.1">
    <property type="nucleotide sequence ID" value="NZ_VWSG01000004.1"/>
</dbReference>
<dbReference type="GO" id="GO:0043565">
    <property type="term" value="F:sequence-specific DNA binding"/>
    <property type="evidence" value="ECO:0007669"/>
    <property type="project" value="InterPro"/>
</dbReference>
<evidence type="ECO:0000256" key="1">
    <source>
        <dbReference type="PROSITE-ProRule" id="PRU00339"/>
    </source>
</evidence>
<feature type="repeat" description="TPR" evidence="1">
    <location>
        <begin position="274"/>
        <end position="307"/>
    </location>
</feature>
<dbReference type="SUPFAM" id="SSF48452">
    <property type="entry name" value="TPR-like"/>
    <property type="match status" value="1"/>
</dbReference>
<gene>
    <name evidence="4" type="ORF">F0460_07225</name>
</gene>
<keyword evidence="1" id="KW-0802">TPR repeat</keyword>
<dbReference type="Pfam" id="PF12833">
    <property type="entry name" value="HTH_18"/>
    <property type="match status" value="1"/>
</dbReference>
<dbReference type="InterPro" id="IPR019734">
    <property type="entry name" value="TPR_rpt"/>
</dbReference>
<dbReference type="GO" id="GO:0003700">
    <property type="term" value="F:DNA-binding transcription factor activity"/>
    <property type="evidence" value="ECO:0007669"/>
    <property type="project" value="InterPro"/>
</dbReference>
<evidence type="ECO:0000313" key="4">
    <source>
        <dbReference type="EMBL" id="KAA5535565.1"/>
    </source>
</evidence>
<name>A0A5M6CR06_9FLAO</name>
<dbReference type="PROSITE" id="PS50005">
    <property type="entry name" value="TPR"/>
    <property type="match status" value="1"/>
</dbReference>
<keyword evidence="5" id="KW-1185">Reference proteome</keyword>
<dbReference type="InterPro" id="IPR018060">
    <property type="entry name" value="HTH_AraC"/>
</dbReference>
<keyword evidence="2" id="KW-1133">Transmembrane helix</keyword>
<evidence type="ECO:0000259" key="3">
    <source>
        <dbReference type="PROSITE" id="PS01124"/>
    </source>
</evidence>
<dbReference type="SMART" id="SM00342">
    <property type="entry name" value="HTH_ARAC"/>
    <property type="match status" value="1"/>
</dbReference>
<protein>
    <submittedName>
        <fullName evidence="4">Helix-turn-helix transcriptional regulator</fullName>
    </submittedName>
</protein>
<comment type="caution">
    <text evidence="4">The sequence shown here is derived from an EMBL/GenBank/DDBJ whole genome shotgun (WGS) entry which is preliminary data.</text>
</comment>
<accession>A0A5M6CR06</accession>
<dbReference type="EMBL" id="VWSG01000004">
    <property type="protein sequence ID" value="KAA5535565.1"/>
    <property type="molecule type" value="Genomic_DNA"/>
</dbReference>
<dbReference type="Proteomes" id="UP000325141">
    <property type="component" value="Unassembled WGS sequence"/>
</dbReference>
<feature type="transmembrane region" description="Helical" evidence="2">
    <location>
        <begin position="384"/>
        <end position="408"/>
    </location>
</feature>
<dbReference type="Gene3D" id="1.10.10.60">
    <property type="entry name" value="Homeodomain-like"/>
    <property type="match status" value="2"/>
</dbReference>
<proteinExistence type="predicted"/>
<dbReference type="PROSITE" id="PS01124">
    <property type="entry name" value="HTH_ARAC_FAMILY_2"/>
    <property type="match status" value="1"/>
</dbReference>
<dbReference type="InterPro" id="IPR011990">
    <property type="entry name" value="TPR-like_helical_dom_sf"/>
</dbReference>
<reference evidence="4 5" key="1">
    <citation type="submission" date="2019-09" db="EMBL/GenBank/DDBJ databases">
        <title>Genome sequence and assembly of Flavobacterium sp.</title>
        <authorList>
            <person name="Chhetri G."/>
        </authorList>
    </citation>
    <scope>NUCLEOTIDE SEQUENCE [LARGE SCALE GENOMIC DNA]</scope>
    <source>
        <strain evidence="4 5">SNL9</strain>
    </source>
</reference>
<dbReference type="SMART" id="SM00028">
    <property type="entry name" value="TPR"/>
    <property type="match status" value="2"/>
</dbReference>
<organism evidence="4 5">
    <name type="scientific">Paenimyroides baculatum</name>
    <dbReference type="NCBI Taxonomy" id="2608000"/>
    <lineage>
        <taxon>Bacteria</taxon>
        <taxon>Pseudomonadati</taxon>
        <taxon>Bacteroidota</taxon>
        <taxon>Flavobacteriia</taxon>
        <taxon>Flavobacteriales</taxon>
        <taxon>Flavobacteriaceae</taxon>
        <taxon>Paenimyroides</taxon>
    </lineage>
</organism>
<evidence type="ECO:0000256" key="2">
    <source>
        <dbReference type="SAM" id="Phobius"/>
    </source>
</evidence>
<sequence>MRPFFLLFYFFTLYISTWAQTKQQNKSTNASLENLFENVSSISKNEKKLYAESLKQYLEKAKELENTDHLFNAYLLYVYNEKNSETMHMYADSLIYYAKKTGIPLNIIKANQTRSTIYYIQKNYKKSLEYELAILQSIDKIKYAYEYHKTIYNIGLTYFYLQQYQEAFDYFSLARAYFEGSADYNHIMGYHNSARYEALAACYLNKHQFSIELISVARKKLSAIRKEDRALEQAYLDYVYGINLYHLKKFKYSIEILNNTITEISKNEDYANEHNAYYYLGLNYWALDEKEDAVKYFDKINEVFKTKHYSNLEIKNAYNYLTAYYRSLKNEQRELYYTNQFLNVTVFLQNEYKYLSNTLHKQLDIKHLESEKKRLEDSLRLKDVWFKTAFVAGCVVCIIFLLLLISNYRKKKEYLRRYNELSILRKNLRSEEKPLEILSEPATVYLPIPKIAEIETTHSNEIKEKTSDKKTEKGINAASIKTLDEILIHLDSFEENLTFLNSDINLNQLATLWNTNRSYLSTLINQYKGKSFTDYVNQLRIDYLLKNFEENPQWKKYKIAHLSELLGFSSSRSFSNAFLKATGISPSFYIQKLKSEDSED</sequence>